<sequence length="230" mass="26710">MKIKMIKNYSNGTWKVKTGDEFKVRKLNREGIFMDQHPEFQIIESPMSGIIIPYHYAVLLPEERTYTVAEYSQLREINDQVQRQRDKAIDDLAQHAGTLVQIQQELVQERESKKVLVPREVADALDLYVSDGHDDDAKGWALFNIIKCKYDDLDIPARLIKNHFGMNYFALASVIVNSYTVEQTPEEQFTEGITNICARFDDEHPDDVEYEELVSFAFEISDFVQKHNKS</sequence>
<evidence type="ECO:0000313" key="2">
    <source>
        <dbReference type="Proteomes" id="UP000077134"/>
    </source>
</evidence>
<evidence type="ECO:0000313" key="1">
    <source>
        <dbReference type="EMBL" id="OAB72829.1"/>
    </source>
</evidence>
<gene>
    <name evidence="1" type="ORF">PNBC_15470</name>
</gene>
<dbReference type="KEGG" id="pcx:LPB68_04780"/>
<name>A0A167C675_9BACL</name>
<dbReference type="EMBL" id="LSFN01000032">
    <property type="protein sequence ID" value="OAB72829.1"/>
    <property type="molecule type" value="Genomic_DNA"/>
</dbReference>
<protein>
    <submittedName>
        <fullName evidence="1">Uncharacterized protein</fullName>
    </submittedName>
</protein>
<comment type="caution">
    <text evidence="1">The sequence shown here is derived from an EMBL/GenBank/DDBJ whole genome shotgun (WGS) entry which is preliminary data.</text>
</comment>
<dbReference type="RefSeq" id="WP_068659688.1">
    <property type="nucleotide sequence ID" value="NZ_CP017770.1"/>
</dbReference>
<proteinExistence type="predicted"/>
<accession>A0A167C675</accession>
<dbReference type="STRING" id="1763538.LPB68_04780"/>
<dbReference type="AlphaFoldDB" id="A0A167C675"/>
<keyword evidence="2" id="KW-1185">Reference proteome</keyword>
<organism evidence="1 2">
    <name type="scientific">Paenibacillus crassostreae</name>
    <dbReference type="NCBI Taxonomy" id="1763538"/>
    <lineage>
        <taxon>Bacteria</taxon>
        <taxon>Bacillati</taxon>
        <taxon>Bacillota</taxon>
        <taxon>Bacilli</taxon>
        <taxon>Bacillales</taxon>
        <taxon>Paenibacillaceae</taxon>
        <taxon>Paenibacillus</taxon>
    </lineage>
</organism>
<dbReference type="Proteomes" id="UP000077134">
    <property type="component" value="Unassembled WGS sequence"/>
</dbReference>
<reference evidence="1 2" key="1">
    <citation type="submission" date="2016-02" db="EMBL/GenBank/DDBJ databases">
        <title>Paenibacillus sp. LPB0068, isolated from Crassostrea gigas.</title>
        <authorList>
            <person name="Shin S.-K."/>
            <person name="Yi H."/>
        </authorList>
    </citation>
    <scope>NUCLEOTIDE SEQUENCE [LARGE SCALE GENOMIC DNA]</scope>
    <source>
        <strain evidence="1 2">LPB0068</strain>
    </source>
</reference>